<dbReference type="GO" id="GO:0005351">
    <property type="term" value="F:carbohydrate:proton symporter activity"/>
    <property type="evidence" value="ECO:0007669"/>
    <property type="project" value="TreeGrafter"/>
</dbReference>
<evidence type="ECO:0000256" key="4">
    <source>
        <dbReference type="ARBA" id="ARBA00022692"/>
    </source>
</evidence>
<feature type="transmembrane region" description="Helical" evidence="9">
    <location>
        <begin position="166"/>
        <end position="187"/>
    </location>
</feature>
<sequence>MAFSRDDSIQAELALRQSQSHSLDDYDSSESFALLSDDSQGIAREHDKDKGHPEKAHRSRELEKASVEQSRSQLEHVEDGAEYESISRGEVDDARVRDYIRAEHELTLLQAVNMYPMAIFWCLVASACVVMEGYDTILIGNFFAYPMFAAKYGQFIDTHGQHQLTAAWQAALGNSSSVGCFLGVFLNGHIVNRLGQKRVLLGALLGLCGTVCFTFFAPNIVVLMIGELLCGIPWGIFASSAPTYASEVLPLCLRPYLTSYTNMCFIIGQLIAAGILAGLVDRTDEWSFRIPFALQWAWPAVITPVLLLAPESPWHLVRTRQLDKAEASLCRLQRQSTAGCDINAKSTLAHIVQTNEMEKRVTPGTSYWDCFRGIERRRTEIACMAFAGQVLAGSAFAYNSTYFFQQVGLQAHQTYILNTGGTALAFVGTLVNWFALMPRYGRRQIYLWGIMSMTAILVIIGVLNIWLEESRAVGMIQAILTLTWTFVFQVSIGQLGWTIPAEVSSTRLRQKTVCLARNSYYIAQISGNVVQPYFMNPDQLNLKGYASFFWSGTALLTFTWAFFRLPETRGRTYEELDWLFAKKTPTRKFGSARVHVIFNHEHGTADDYGEGNEDEDAHEMDAMVY</sequence>
<feature type="transmembrane region" description="Helical" evidence="9">
    <location>
        <begin position="199"/>
        <end position="225"/>
    </location>
</feature>
<evidence type="ECO:0000256" key="1">
    <source>
        <dbReference type="ARBA" id="ARBA00004141"/>
    </source>
</evidence>
<evidence type="ECO:0000256" key="3">
    <source>
        <dbReference type="ARBA" id="ARBA00022448"/>
    </source>
</evidence>
<dbReference type="GeneID" id="25981688"/>
<evidence type="ECO:0000256" key="6">
    <source>
        <dbReference type="ARBA" id="ARBA00023136"/>
    </source>
</evidence>
<comment type="subcellular location">
    <subcellularLocation>
        <location evidence="1">Membrane</location>
        <topology evidence="1">Multi-pass membrane protein</topology>
    </subcellularLocation>
</comment>
<dbReference type="Proteomes" id="UP000007796">
    <property type="component" value="Unassembled WGS sequence"/>
</dbReference>
<dbReference type="SUPFAM" id="SSF103473">
    <property type="entry name" value="MFS general substrate transporter"/>
    <property type="match status" value="1"/>
</dbReference>
<feature type="region of interest" description="Disordered" evidence="8">
    <location>
        <begin position="37"/>
        <end position="86"/>
    </location>
</feature>
<dbReference type="GO" id="GO:0016020">
    <property type="term" value="C:membrane"/>
    <property type="evidence" value="ECO:0007669"/>
    <property type="project" value="UniProtKB-SubCell"/>
</dbReference>
<evidence type="ECO:0000313" key="11">
    <source>
        <dbReference type="EMBL" id="EFX01607.1"/>
    </source>
</evidence>
<feature type="transmembrane region" description="Helical" evidence="9">
    <location>
        <begin position="415"/>
        <end position="436"/>
    </location>
</feature>
<keyword evidence="12" id="KW-1185">Reference proteome</keyword>
<feature type="transmembrane region" description="Helical" evidence="9">
    <location>
        <begin position="381"/>
        <end position="403"/>
    </location>
</feature>
<dbReference type="FunFam" id="1.20.1250.20:FF:000078">
    <property type="entry name" value="MFS maltose transporter, putative"/>
    <property type="match status" value="1"/>
</dbReference>
<evidence type="ECO:0000256" key="7">
    <source>
        <dbReference type="RuleBase" id="RU003346"/>
    </source>
</evidence>
<evidence type="ECO:0000313" key="12">
    <source>
        <dbReference type="Proteomes" id="UP000007796"/>
    </source>
</evidence>
<dbReference type="eggNOG" id="KOG0254">
    <property type="taxonomic scope" value="Eukaryota"/>
</dbReference>
<dbReference type="PANTHER" id="PTHR48022:SF83">
    <property type="entry name" value="MAJOR FACILITATOR SUPERFAMILY (MFS) PROFILE DOMAIN-CONTAINING PROTEIN"/>
    <property type="match status" value="1"/>
</dbReference>
<dbReference type="PROSITE" id="PS50850">
    <property type="entry name" value="MFS"/>
    <property type="match status" value="1"/>
</dbReference>
<evidence type="ECO:0000256" key="2">
    <source>
        <dbReference type="ARBA" id="ARBA00010992"/>
    </source>
</evidence>
<dbReference type="OrthoDB" id="6612291at2759"/>
<feature type="transmembrane region" description="Helical" evidence="9">
    <location>
        <begin position="231"/>
        <end position="253"/>
    </location>
</feature>
<feature type="domain" description="Major facilitator superfamily (MFS) profile" evidence="10">
    <location>
        <begin position="121"/>
        <end position="569"/>
    </location>
</feature>
<evidence type="ECO:0000256" key="9">
    <source>
        <dbReference type="SAM" id="Phobius"/>
    </source>
</evidence>
<dbReference type="Pfam" id="PF00083">
    <property type="entry name" value="Sugar_tr"/>
    <property type="match status" value="1"/>
</dbReference>
<dbReference type="AlphaFoldDB" id="F0XL22"/>
<dbReference type="STRING" id="655863.F0XL22"/>
<comment type="similarity">
    <text evidence="2 7">Belongs to the major facilitator superfamily. Sugar transporter (TC 2.A.1.1) family.</text>
</comment>
<keyword evidence="5 9" id="KW-1133">Transmembrane helix</keyword>
<feature type="transmembrane region" description="Helical" evidence="9">
    <location>
        <begin position="547"/>
        <end position="563"/>
    </location>
</feature>
<feature type="transmembrane region" description="Helical" evidence="9">
    <location>
        <begin position="260"/>
        <end position="280"/>
    </location>
</feature>
<feature type="compositionally biased region" description="Basic and acidic residues" evidence="8">
    <location>
        <begin position="73"/>
        <end position="86"/>
    </location>
</feature>
<feature type="transmembrane region" description="Helical" evidence="9">
    <location>
        <begin position="118"/>
        <end position="146"/>
    </location>
</feature>
<evidence type="ECO:0000259" key="10">
    <source>
        <dbReference type="PROSITE" id="PS50850"/>
    </source>
</evidence>
<dbReference type="PANTHER" id="PTHR48022">
    <property type="entry name" value="PLASTIDIC GLUCOSE TRANSPORTER 4"/>
    <property type="match status" value="1"/>
</dbReference>
<keyword evidence="3 7" id="KW-0813">Transport</keyword>
<dbReference type="InterPro" id="IPR005828">
    <property type="entry name" value="MFS_sugar_transport-like"/>
</dbReference>
<feature type="compositionally biased region" description="Basic and acidic residues" evidence="8">
    <location>
        <begin position="43"/>
        <end position="66"/>
    </location>
</feature>
<dbReference type="InterPro" id="IPR050360">
    <property type="entry name" value="MFS_Sugar_Transporters"/>
</dbReference>
<proteinExistence type="inferred from homology"/>
<dbReference type="PROSITE" id="PS00217">
    <property type="entry name" value="SUGAR_TRANSPORT_2"/>
    <property type="match status" value="1"/>
</dbReference>
<dbReference type="InParanoid" id="F0XL22"/>
<reference evidence="11 12" key="1">
    <citation type="journal article" date="2011" name="Proc. Natl. Acad. Sci. U.S.A.">
        <title>Genome and transcriptome analyses of the mountain pine beetle-fungal symbiont Grosmannia clavigera, a lodgepole pine pathogen.</title>
        <authorList>
            <person name="DiGuistini S."/>
            <person name="Wang Y."/>
            <person name="Liao N.Y."/>
            <person name="Taylor G."/>
            <person name="Tanguay P."/>
            <person name="Feau N."/>
            <person name="Henrissat B."/>
            <person name="Chan S.K."/>
            <person name="Hesse-Orce U."/>
            <person name="Alamouti S.M."/>
            <person name="Tsui C.K.M."/>
            <person name="Docking R.T."/>
            <person name="Levasseur A."/>
            <person name="Haridas S."/>
            <person name="Robertson G."/>
            <person name="Birol I."/>
            <person name="Holt R.A."/>
            <person name="Marra M.A."/>
            <person name="Hamelin R.C."/>
            <person name="Hirst M."/>
            <person name="Jones S.J.M."/>
            <person name="Bohlmann J."/>
            <person name="Breuil C."/>
        </authorList>
    </citation>
    <scope>NUCLEOTIDE SEQUENCE [LARGE SCALE GENOMIC DNA]</scope>
    <source>
        <strain evidence="12">kw1407 / UAMH 11150</strain>
    </source>
</reference>
<dbReference type="RefSeq" id="XP_014171089.1">
    <property type="nucleotide sequence ID" value="XM_014315614.1"/>
</dbReference>
<evidence type="ECO:0000256" key="5">
    <source>
        <dbReference type="ARBA" id="ARBA00022989"/>
    </source>
</evidence>
<accession>F0XL22</accession>
<keyword evidence="4 9" id="KW-0812">Transmembrane</keyword>
<dbReference type="NCBIfam" id="TIGR00879">
    <property type="entry name" value="SP"/>
    <property type="match status" value="1"/>
</dbReference>
<dbReference type="HOGENOM" id="CLU_001265_11_5_1"/>
<dbReference type="InterPro" id="IPR036259">
    <property type="entry name" value="MFS_trans_sf"/>
</dbReference>
<name>F0XL22_GROCL</name>
<evidence type="ECO:0000256" key="8">
    <source>
        <dbReference type="SAM" id="MobiDB-lite"/>
    </source>
</evidence>
<dbReference type="InterPro" id="IPR020846">
    <property type="entry name" value="MFS_dom"/>
</dbReference>
<dbReference type="InterPro" id="IPR003663">
    <property type="entry name" value="Sugar/inositol_transpt"/>
</dbReference>
<dbReference type="InterPro" id="IPR005829">
    <property type="entry name" value="Sugar_transporter_CS"/>
</dbReference>
<organism evidence="12">
    <name type="scientific">Grosmannia clavigera (strain kw1407 / UAMH 11150)</name>
    <name type="common">Blue stain fungus</name>
    <name type="synonym">Graphiocladiella clavigera</name>
    <dbReference type="NCBI Taxonomy" id="655863"/>
    <lineage>
        <taxon>Eukaryota</taxon>
        <taxon>Fungi</taxon>
        <taxon>Dikarya</taxon>
        <taxon>Ascomycota</taxon>
        <taxon>Pezizomycotina</taxon>
        <taxon>Sordariomycetes</taxon>
        <taxon>Sordariomycetidae</taxon>
        <taxon>Ophiostomatales</taxon>
        <taxon>Ophiostomataceae</taxon>
        <taxon>Leptographium</taxon>
    </lineage>
</organism>
<dbReference type="Gene3D" id="1.20.1250.20">
    <property type="entry name" value="MFS general substrate transporter like domains"/>
    <property type="match status" value="1"/>
</dbReference>
<feature type="transmembrane region" description="Helical" evidence="9">
    <location>
        <begin position="292"/>
        <end position="310"/>
    </location>
</feature>
<protein>
    <submittedName>
        <fullName evidence="11">Alpha-glucoside:hydrogen symporter</fullName>
    </submittedName>
</protein>
<dbReference type="EMBL" id="GL629788">
    <property type="protein sequence ID" value="EFX01607.1"/>
    <property type="molecule type" value="Genomic_DNA"/>
</dbReference>
<feature type="transmembrane region" description="Helical" evidence="9">
    <location>
        <begin position="445"/>
        <end position="467"/>
    </location>
</feature>
<keyword evidence="6 9" id="KW-0472">Membrane</keyword>
<gene>
    <name evidence="11" type="ORF">CMQ_8073</name>
</gene>